<evidence type="ECO:0000256" key="1">
    <source>
        <dbReference type="ARBA" id="ARBA00022630"/>
    </source>
</evidence>
<dbReference type="GO" id="GO:0016491">
    <property type="term" value="F:oxidoreductase activity"/>
    <property type="evidence" value="ECO:0007669"/>
    <property type="project" value="UniProtKB-KW"/>
</dbReference>
<dbReference type="InterPro" id="IPR029039">
    <property type="entry name" value="Flavoprotein-like_sf"/>
</dbReference>
<dbReference type="AlphaFoldDB" id="A0A239BXN2"/>
<evidence type="ECO:0000259" key="4">
    <source>
        <dbReference type="Pfam" id="PF03358"/>
    </source>
</evidence>
<organism evidence="5 6">
    <name type="scientific">Actinoplanes regularis</name>
    <dbReference type="NCBI Taxonomy" id="52697"/>
    <lineage>
        <taxon>Bacteria</taxon>
        <taxon>Bacillati</taxon>
        <taxon>Actinomycetota</taxon>
        <taxon>Actinomycetes</taxon>
        <taxon>Micromonosporales</taxon>
        <taxon>Micromonosporaceae</taxon>
        <taxon>Actinoplanes</taxon>
    </lineage>
</organism>
<keyword evidence="3" id="KW-0560">Oxidoreductase</keyword>
<accession>A0A239BXN2</accession>
<protein>
    <submittedName>
        <fullName evidence="5">FMN reductase</fullName>
    </submittedName>
</protein>
<name>A0A239BXN2_9ACTN</name>
<keyword evidence="1" id="KW-0285">Flavoprotein</keyword>
<dbReference type="InterPro" id="IPR005025">
    <property type="entry name" value="FMN_Rdtase-like_dom"/>
</dbReference>
<evidence type="ECO:0000313" key="6">
    <source>
        <dbReference type="Proteomes" id="UP000198415"/>
    </source>
</evidence>
<dbReference type="SUPFAM" id="SSF52218">
    <property type="entry name" value="Flavoproteins"/>
    <property type="match status" value="1"/>
</dbReference>
<dbReference type="OrthoDB" id="1643408at2"/>
<evidence type="ECO:0000256" key="3">
    <source>
        <dbReference type="ARBA" id="ARBA00023002"/>
    </source>
</evidence>
<dbReference type="Pfam" id="PF03358">
    <property type="entry name" value="FMN_red"/>
    <property type="match status" value="1"/>
</dbReference>
<dbReference type="Proteomes" id="UP000198415">
    <property type="component" value="Unassembled WGS sequence"/>
</dbReference>
<proteinExistence type="predicted"/>
<feature type="domain" description="NADPH-dependent FMN reductase-like" evidence="4">
    <location>
        <begin position="3"/>
        <end position="134"/>
    </location>
</feature>
<dbReference type="EMBL" id="FZNR01000010">
    <property type="protein sequence ID" value="SNS12409.1"/>
    <property type="molecule type" value="Genomic_DNA"/>
</dbReference>
<evidence type="ECO:0000256" key="2">
    <source>
        <dbReference type="ARBA" id="ARBA00022643"/>
    </source>
</evidence>
<keyword evidence="2" id="KW-0288">FMN</keyword>
<dbReference type="Gene3D" id="3.40.50.360">
    <property type="match status" value="1"/>
</dbReference>
<dbReference type="PANTHER" id="PTHR43408">
    <property type="entry name" value="FMN REDUCTASE (NADPH)"/>
    <property type="match status" value="1"/>
</dbReference>
<dbReference type="RefSeq" id="WP_089295721.1">
    <property type="nucleotide sequence ID" value="NZ_BOMU01000062.1"/>
</dbReference>
<gene>
    <name evidence="5" type="ORF">SAMN06264365_110181</name>
</gene>
<evidence type="ECO:0000313" key="5">
    <source>
        <dbReference type="EMBL" id="SNS12409.1"/>
    </source>
</evidence>
<sequence>MSEVVVISGHPSPGSSTLQLATAVGERIAASRGDSTFDMVDVAELGPGLLVTGDRATGEALLTVQDATLLIVATPAWRGTFSGALKVLLDQLPANALAGVLAVPVVTADVQPQADTAEAFLARLLSELGADVVDFGLTAVGPELAEPVAVADLYASAIIR</sequence>
<keyword evidence="6" id="KW-1185">Reference proteome</keyword>
<dbReference type="PANTHER" id="PTHR43408:SF2">
    <property type="entry name" value="FMN REDUCTASE (NADPH)"/>
    <property type="match status" value="1"/>
</dbReference>
<dbReference type="InterPro" id="IPR051814">
    <property type="entry name" value="NAD(P)H-dep_FMN_reductase"/>
</dbReference>
<reference evidence="5 6" key="1">
    <citation type="submission" date="2017-06" db="EMBL/GenBank/DDBJ databases">
        <authorList>
            <person name="Kim H.J."/>
            <person name="Triplett B.A."/>
        </authorList>
    </citation>
    <scope>NUCLEOTIDE SEQUENCE [LARGE SCALE GENOMIC DNA]</scope>
    <source>
        <strain evidence="5 6">DSM 43151</strain>
    </source>
</reference>